<dbReference type="Pfam" id="PF13635">
    <property type="entry name" value="DUF4143"/>
    <property type="match status" value="1"/>
</dbReference>
<dbReference type="EMBL" id="UOFD01000046">
    <property type="protein sequence ID" value="VAW52358.1"/>
    <property type="molecule type" value="Genomic_DNA"/>
</dbReference>
<dbReference type="InterPro" id="IPR027417">
    <property type="entry name" value="P-loop_NTPase"/>
</dbReference>
<dbReference type="SUPFAM" id="SSF52540">
    <property type="entry name" value="P-loop containing nucleoside triphosphate hydrolases"/>
    <property type="match status" value="1"/>
</dbReference>
<sequence length="395" mass="44646">MIKRKLEAKLRELAGYYPVIVVTGPRQSGKTTLCRATFSDKVYISFEALDNRDYAQNDPRGFLSEYASGAIIDEIQHVPDLLSYMQSDVDARADPGRFILTGSQHFGLSQSISQSLAGRCGILSLLPPGREELLGFANAPDELFETLWKGSYPRIYDKNIPPQQWLADYVTTYIQRDVRQVINVSDLQHFSSFLKLCAGRTAQEINLSSLGNDAGISHNTVRAWLSILETSYIIQQLPAWHANIRKQVIKAPKLHFLDTGLVCYLLGIREPEQLRHHPSRGAIFESWVASEAYKLQVHNGVQPDLYHYREAQGLEIDLMIDNGEQLNAIEIKSGATINNDFFKNLMTSKKLKDNSSRIKNITQQLVYGGETSQQRSEINILSWSDITLLITEQKK</sequence>
<feature type="domain" description="DUF4143" evidence="2">
    <location>
        <begin position="175"/>
        <end position="334"/>
    </location>
</feature>
<dbReference type="InterPro" id="IPR041682">
    <property type="entry name" value="AAA_14"/>
</dbReference>
<name>A0A3B0W8U3_9ZZZZ</name>
<evidence type="ECO:0000313" key="3">
    <source>
        <dbReference type="EMBL" id="VAW52358.1"/>
    </source>
</evidence>
<gene>
    <name evidence="3" type="ORF">MNBD_GAMMA06-757</name>
</gene>
<evidence type="ECO:0000259" key="1">
    <source>
        <dbReference type="Pfam" id="PF13173"/>
    </source>
</evidence>
<evidence type="ECO:0008006" key="4">
    <source>
        <dbReference type="Google" id="ProtNLM"/>
    </source>
</evidence>
<protein>
    <recommendedName>
        <fullName evidence="4">ATPase</fullName>
    </recommendedName>
</protein>
<evidence type="ECO:0000259" key="2">
    <source>
        <dbReference type="Pfam" id="PF13635"/>
    </source>
</evidence>
<dbReference type="PANTHER" id="PTHR43566">
    <property type="entry name" value="CONSERVED PROTEIN"/>
    <property type="match status" value="1"/>
</dbReference>
<dbReference type="InterPro" id="IPR025420">
    <property type="entry name" value="DUF4143"/>
</dbReference>
<dbReference type="Pfam" id="PF13173">
    <property type="entry name" value="AAA_14"/>
    <property type="match status" value="1"/>
</dbReference>
<organism evidence="3">
    <name type="scientific">hydrothermal vent metagenome</name>
    <dbReference type="NCBI Taxonomy" id="652676"/>
    <lineage>
        <taxon>unclassified sequences</taxon>
        <taxon>metagenomes</taxon>
        <taxon>ecological metagenomes</taxon>
    </lineage>
</organism>
<dbReference type="PANTHER" id="PTHR43566:SF2">
    <property type="entry name" value="DUF4143 DOMAIN-CONTAINING PROTEIN"/>
    <property type="match status" value="1"/>
</dbReference>
<accession>A0A3B0W8U3</accession>
<reference evidence="3" key="1">
    <citation type="submission" date="2018-06" db="EMBL/GenBank/DDBJ databases">
        <authorList>
            <person name="Zhirakovskaya E."/>
        </authorList>
    </citation>
    <scope>NUCLEOTIDE SEQUENCE</scope>
</reference>
<feature type="domain" description="AAA" evidence="1">
    <location>
        <begin position="18"/>
        <end position="132"/>
    </location>
</feature>
<dbReference type="AlphaFoldDB" id="A0A3B0W8U3"/>
<proteinExistence type="predicted"/>